<dbReference type="Pfam" id="PF00561">
    <property type="entry name" value="Abhydrolase_1"/>
    <property type="match status" value="1"/>
</dbReference>
<dbReference type="PANTHER" id="PTHR43798:SF33">
    <property type="entry name" value="HYDROLASE, PUTATIVE (AFU_ORTHOLOGUE AFUA_2G14860)-RELATED"/>
    <property type="match status" value="1"/>
</dbReference>
<proteinExistence type="inferred from homology"/>
<dbReference type="Proteomes" id="UP001059912">
    <property type="component" value="Chromosome 2"/>
</dbReference>
<gene>
    <name evidence="4" type="ORF">HB762_18370</name>
</gene>
<dbReference type="EMBL" id="CP050471">
    <property type="protein sequence ID" value="UTZ33265.1"/>
    <property type="molecule type" value="Genomic_DNA"/>
</dbReference>
<dbReference type="RefSeq" id="WP_005531548.1">
    <property type="nucleotide sequence ID" value="NZ_CP050465.1"/>
</dbReference>
<evidence type="ECO:0000313" key="4">
    <source>
        <dbReference type="EMBL" id="UTZ33265.1"/>
    </source>
</evidence>
<dbReference type="Gene3D" id="3.40.50.1820">
    <property type="entry name" value="alpha/beta hydrolase"/>
    <property type="match status" value="1"/>
</dbReference>
<dbReference type="SUPFAM" id="SSF53474">
    <property type="entry name" value="alpha/beta-Hydrolases"/>
    <property type="match status" value="1"/>
</dbReference>
<name>A0ABY5IG48_9VIBR</name>
<dbReference type="PANTHER" id="PTHR43798">
    <property type="entry name" value="MONOACYLGLYCEROL LIPASE"/>
    <property type="match status" value="1"/>
</dbReference>
<reference evidence="4" key="1">
    <citation type="submission" date="2020-03" db="EMBL/GenBank/DDBJ databases">
        <title>Five strains of Vibrio campbellii isolated from Mariana Trench.</title>
        <authorList>
            <person name="Liang J."/>
            <person name="Zhang X.-H."/>
        </authorList>
    </citation>
    <scope>NUCLEOTIDE SEQUENCE</scope>
    <source>
        <strain evidence="4">LJC013</strain>
    </source>
</reference>
<dbReference type="InterPro" id="IPR050266">
    <property type="entry name" value="AB_hydrolase_sf"/>
</dbReference>
<evidence type="ECO:0000256" key="2">
    <source>
        <dbReference type="ARBA" id="ARBA00022801"/>
    </source>
</evidence>
<evidence type="ECO:0000256" key="1">
    <source>
        <dbReference type="ARBA" id="ARBA00010088"/>
    </source>
</evidence>
<evidence type="ECO:0000313" key="5">
    <source>
        <dbReference type="Proteomes" id="UP001059912"/>
    </source>
</evidence>
<evidence type="ECO:0000259" key="3">
    <source>
        <dbReference type="Pfam" id="PF00561"/>
    </source>
</evidence>
<dbReference type="InterPro" id="IPR029058">
    <property type="entry name" value="AB_hydrolase_fold"/>
</dbReference>
<sequence length="275" mass="31343">MLVRKYGAGKKTVILVHGGPSLYGYMETLGKELQDDFIVVDYAQRGTFNSPVHGPITVNTHLDDLLEIVKENAKDSKVIIIGHSWGANVALLAAAESSDDIEKLILIGTSALNDELSDKHQDSLNSRYTDAVKRKLSEIQNQLEKELTIDEVNEVMELRLSLTSPFYHLDSKVEELLPELKWNFKTFRQSIDSLWDLIDSGNIPSILKRIKVPVIAYQGDSDPFPYKETFEFLSENILNIKTYKIENSGHFPWLEPTSRYQFLSLLRDELKNRKS</sequence>
<dbReference type="GO" id="GO:0016787">
    <property type="term" value="F:hydrolase activity"/>
    <property type="evidence" value="ECO:0007669"/>
    <property type="project" value="UniProtKB-KW"/>
</dbReference>
<dbReference type="InterPro" id="IPR000073">
    <property type="entry name" value="AB_hydrolase_1"/>
</dbReference>
<keyword evidence="5" id="KW-1185">Reference proteome</keyword>
<dbReference type="InterPro" id="IPR002410">
    <property type="entry name" value="Peptidase_S33"/>
</dbReference>
<comment type="similarity">
    <text evidence="1">Belongs to the peptidase S33 family.</text>
</comment>
<organism evidence="4 5">
    <name type="scientific">Vibrio campbellii</name>
    <dbReference type="NCBI Taxonomy" id="680"/>
    <lineage>
        <taxon>Bacteria</taxon>
        <taxon>Pseudomonadati</taxon>
        <taxon>Pseudomonadota</taxon>
        <taxon>Gammaproteobacteria</taxon>
        <taxon>Vibrionales</taxon>
        <taxon>Vibrionaceae</taxon>
        <taxon>Vibrio</taxon>
    </lineage>
</organism>
<accession>A0ABY5IG48</accession>
<keyword evidence="2 4" id="KW-0378">Hydrolase</keyword>
<protein>
    <submittedName>
        <fullName evidence="4">Alpha/beta hydrolase</fullName>
    </submittedName>
</protein>
<dbReference type="PRINTS" id="PR00793">
    <property type="entry name" value="PROAMNOPTASE"/>
</dbReference>
<feature type="domain" description="AB hydrolase-1" evidence="3">
    <location>
        <begin position="12"/>
        <end position="254"/>
    </location>
</feature>